<dbReference type="AlphaFoldDB" id="A0A1H0MPX1"/>
<evidence type="ECO:0000313" key="2">
    <source>
        <dbReference type="EMBL" id="SDO82335.1"/>
    </source>
</evidence>
<protein>
    <submittedName>
        <fullName evidence="2">Uncharacterized protein</fullName>
    </submittedName>
</protein>
<accession>A0A1H0MPX1</accession>
<dbReference type="EMBL" id="LT629710">
    <property type="protein sequence ID" value="SDO82335.1"/>
    <property type="molecule type" value="Genomic_DNA"/>
</dbReference>
<feature type="region of interest" description="Disordered" evidence="1">
    <location>
        <begin position="95"/>
        <end position="125"/>
    </location>
</feature>
<proteinExistence type="predicted"/>
<gene>
    <name evidence="2" type="ORF">SAMN04515671_2069</name>
</gene>
<reference evidence="2 3" key="1">
    <citation type="submission" date="2016-10" db="EMBL/GenBank/DDBJ databases">
        <authorList>
            <person name="de Groot N.N."/>
        </authorList>
    </citation>
    <scope>NUCLEOTIDE SEQUENCE [LARGE SCALE GENOMIC DNA]</scope>
    <source>
        <strain evidence="3">P4-7,KCTC 19426,CECT 7604</strain>
    </source>
</reference>
<dbReference type="Proteomes" id="UP000198741">
    <property type="component" value="Chromosome I"/>
</dbReference>
<organism evidence="2 3">
    <name type="scientific">Nakamurella panacisegetis</name>
    <dbReference type="NCBI Taxonomy" id="1090615"/>
    <lineage>
        <taxon>Bacteria</taxon>
        <taxon>Bacillati</taxon>
        <taxon>Actinomycetota</taxon>
        <taxon>Actinomycetes</taxon>
        <taxon>Nakamurellales</taxon>
        <taxon>Nakamurellaceae</taxon>
        <taxon>Nakamurella</taxon>
    </lineage>
</organism>
<dbReference type="OrthoDB" id="4471357at2"/>
<keyword evidence="3" id="KW-1185">Reference proteome</keyword>
<feature type="region of interest" description="Disordered" evidence="1">
    <location>
        <begin position="24"/>
        <end position="54"/>
    </location>
</feature>
<sequence>MVPSLRAYEVCISTMNSARHISSIAARKCRPTSARTPSPSGANPRNRSSRAPLAADNGLNFDKFVEVVVVGNNGIQGLRDLDKLDTLFAALSHRPRRALPATLQGHGGSMTSGRPARSRPPNGGG</sequence>
<dbReference type="STRING" id="1090615.SAMN04515671_2069"/>
<name>A0A1H0MPX1_9ACTN</name>
<dbReference type="RefSeq" id="WP_157695346.1">
    <property type="nucleotide sequence ID" value="NZ_LT629710.1"/>
</dbReference>
<evidence type="ECO:0000313" key="3">
    <source>
        <dbReference type="Proteomes" id="UP000198741"/>
    </source>
</evidence>
<evidence type="ECO:0000256" key="1">
    <source>
        <dbReference type="SAM" id="MobiDB-lite"/>
    </source>
</evidence>
<feature type="compositionally biased region" description="Polar residues" evidence="1">
    <location>
        <begin position="33"/>
        <end position="46"/>
    </location>
</feature>